<feature type="domain" description="6-phosphogluconate dehydrogenase C-terminal" evidence="5">
    <location>
        <begin position="366"/>
        <end position="654"/>
    </location>
</feature>
<dbReference type="InterPro" id="IPR036291">
    <property type="entry name" value="NAD(P)-bd_dom_sf"/>
</dbReference>
<evidence type="ECO:0000259" key="5">
    <source>
        <dbReference type="SMART" id="SM01350"/>
    </source>
</evidence>
<dbReference type="Gene3D" id="3.40.50.1820">
    <property type="entry name" value="alpha/beta hydrolase"/>
    <property type="match status" value="1"/>
</dbReference>
<dbReference type="Gene3D" id="3.40.50.720">
    <property type="entry name" value="NAD(P)-binding Rossmann-like Domain"/>
    <property type="match status" value="1"/>
</dbReference>
<dbReference type="SMART" id="SM01350">
    <property type="entry name" value="6PGD"/>
    <property type="match status" value="1"/>
</dbReference>
<gene>
    <name evidence="6" type="ORF">GCM10025868_18010</name>
</gene>
<organism evidence="6 7">
    <name type="scientific">Angustibacter aerolatus</name>
    <dbReference type="NCBI Taxonomy" id="1162965"/>
    <lineage>
        <taxon>Bacteria</taxon>
        <taxon>Bacillati</taxon>
        <taxon>Actinomycetota</taxon>
        <taxon>Actinomycetes</taxon>
        <taxon>Kineosporiales</taxon>
        <taxon>Kineosporiaceae</taxon>
    </lineage>
</organism>
<comment type="similarity">
    <text evidence="1">Belongs to the 6-phosphogluconate dehydrogenase family.</text>
</comment>
<keyword evidence="3" id="KW-0311">Gluconate utilization</keyword>
<dbReference type="Gene3D" id="1.20.5.320">
    <property type="entry name" value="6-Phosphogluconate Dehydrogenase, domain 3"/>
    <property type="match status" value="1"/>
</dbReference>
<protein>
    <recommendedName>
        <fullName evidence="5">6-phosphogluconate dehydrogenase C-terminal domain-containing protein</fullName>
    </recommendedName>
</protein>
<feature type="compositionally biased region" description="Basic residues" evidence="4">
    <location>
        <begin position="428"/>
        <end position="447"/>
    </location>
</feature>
<dbReference type="Gene3D" id="1.10.1040.10">
    <property type="entry name" value="N-(1-d-carboxylethyl)-l-norvaline Dehydrogenase, domain 2"/>
    <property type="match status" value="2"/>
</dbReference>
<dbReference type="SUPFAM" id="SSF48179">
    <property type="entry name" value="6-phosphogluconate dehydrogenase C-terminal domain-like"/>
    <property type="match status" value="2"/>
</dbReference>
<feature type="region of interest" description="Disordered" evidence="4">
    <location>
        <begin position="162"/>
        <end position="188"/>
    </location>
</feature>
<sequence>MLPERALTRDGALVTRILHGGGGPGWPTPDDAGREVERAYAEAMRVPFVAHSAMEYYRWVVRSVPRADGRRFRAAVDQPVQVPVLHLHGALDPAILTDTARSSSRYAAGPYAFHEPARHRPLRAGGGAGRRHRAAARLAGRPALIDAPARVLAPWPGTLTRAVGEPDDREQAAVTEQAQQEQPVHEGGGTADIGVVGLAVMGANLARNLAHHGHEVALFNRTQARTDRLVEEHGHEGRFVPSSDLAGFAASLSRPRKVIVMVKAGEATDLTLEAVAEHLDEGDVLVDGGNAHYLDTQRRERSYKRKGVHFVGAGISGGEEGALNGPSIMPGGSAEAYAVLGPLLEDISAKVEGEPCCTHIGPDGAGHFVKMVHNGIEYADMQAHRRGLRPAAHGRAAGRPHRRGLPRLERGRPRLVPHRDHRPGAAAGRRRHRAAAGRRDRRRRRAEGHRPLDRAGSPSSLGVPVNAIAEAVFARSTSGHTTVREAARGVLRGPGGGQVDDVDRLVDDVRQALWASKVVAYAQGLDHIRAASDANGWGVDVAEVARIWRGGCIIRARLLERIRRAWAEHGPATLLAVPDVADDLARAQDGWRRTVATAVGTGVPVPAFAASLAYYDTVRRDRLPAALVQGLRDFFGAHTYERTDRPGSFHTDWSGDRTEHPA</sequence>
<dbReference type="InterPro" id="IPR006115">
    <property type="entry name" value="6PGDH_NADP-bd"/>
</dbReference>
<evidence type="ECO:0000313" key="6">
    <source>
        <dbReference type="EMBL" id="GMA86551.1"/>
    </source>
</evidence>
<evidence type="ECO:0000256" key="3">
    <source>
        <dbReference type="ARBA" id="ARBA00023064"/>
    </source>
</evidence>
<dbReference type="InterPro" id="IPR013328">
    <property type="entry name" value="6PGD_dom2"/>
</dbReference>
<comment type="caution">
    <text evidence="6">The sequence shown here is derived from an EMBL/GenBank/DDBJ whole genome shotgun (WGS) entry which is preliminary data.</text>
</comment>
<dbReference type="EMBL" id="BSUZ01000001">
    <property type="protein sequence ID" value="GMA86551.1"/>
    <property type="molecule type" value="Genomic_DNA"/>
</dbReference>
<feature type="compositionally biased region" description="Low complexity" evidence="4">
    <location>
        <begin position="172"/>
        <end position="182"/>
    </location>
</feature>
<feature type="region of interest" description="Disordered" evidence="4">
    <location>
        <begin position="386"/>
        <end position="461"/>
    </location>
</feature>
<evidence type="ECO:0000256" key="1">
    <source>
        <dbReference type="ARBA" id="ARBA00008419"/>
    </source>
</evidence>
<dbReference type="Pfam" id="PF00393">
    <property type="entry name" value="6PGD"/>
    <property type="match status" value="2"/>
</dbReference>
<dbReference type="SUPFAM" id="SSF53474">
    <property type="entry name" value="alpha/beta-Hydrolases"/>
    <property type="match status" value="1"/>
</dbReference>
<dbReference type="Proteomes" id="UP001157017">
    <property type="component" value="Unassembled WGS sequence"/>
</dbReference>
<evidence type="ECO:0000313" key="7">
    <source>
        <dbReference type="Proteomes" id="UP001157017"/>
    </source>
</evidence>
<proteinExistence type="inferred from homology"/>
<evidence type="ECO:0000256" key="2">
    <source>
        <dbReference type="ARBA" id="ARBA00023002"/>
    </source>
</evidence>
<reference evidence="7" key="1">
    <citation type="journal article" date="2019" name="Int. J. Syst. Evol. Microbiol.">
        <title>The Global Catalogue of Microorganisms (GCM) 10K type strain sequencing project: providing services to taxonomists for standard genome sequencing and annotation.</title>
        <authorList>
            <consortium name="The Broad Institute Genomics Platform"/>
            <consortium name="The Broad Institute Genome Sequencing Center for Infectious Disease"/>
            <person name="Wu L."/>
            <person name="Ma J."/>
        </authorList>
    </citation>
    <scope>NUCLEOTIDE SEQUENCE [LARGE SCALE GENOMIC DNA]</scope>
    <source>
        <strain evidence="7">NBRC 108730</strain>
    </source>
</reference>
<dbReference type="PRINTS" id="PR00076">
    <property type="entry name" value="6PGDHDRGNASE"/>
</dbReference>
<dbReference type="InterPro" id="IPR029058">
    <property type="entry name" value="AB_hydrolase_fold"/>
</dbReference>
<accession>A0ABQ6JG78</accession>
<keyword evidence="2" id="KW-0560">Oxidoreductase</keyword>
<dbReference type="InterPro" id="IPR006114">
    <property type="entry name" value="6PGDH_C"/>
</dbReference>
<dbReference type="InterPro" id="IPR006183">
    <property type="entry name" value="Pgluconate_DH"/>
</dbReference>
<dbReference type="Pfam" id="PF03446">
    <property type="entry name" value="NAD_binding_2"/>
    <property type="match status" value="1"/>
</dbReference>
<feature type="compositionally biased region" description="Basic residues" evidence="4">
    <location>
        <begin position="396"/>
        <end position="405"/>
    </location>
</feature>
<dbReference type="SUPFAM" id="SSF51735">
    <property type="entry name" value="NAD(P)-binding Rossmann-fold domains"/>
    <property type="match status" value="1"/>
</dbReference>
<dbReference type="PANTHER" id="PTHR11811">
    <property type="entry name" value="6-PHOSPHOGLUCONATE DEHYDROGENASE"/>
    <property type="match status" value="1"/>
</dbReference>
<keyword evidence="7" id="KW-1185">Reference proteome</keyword>
<name>A0ABQ6JG78_9ACTN</name>
<evidence type="ECO:0000256" key="4">
    <source>
        <dbReference type="SAM" id="MobiDB-lite"/>
    </source>
</evidence>
<dbReference type="InterPro" id="IPR008927">
    <property type="entry name" value="6-PGluconate_DH-like_C_sf"/>
</dbReference>